<dbReference type="EMBL" id="ASPP01040122">
    <property type="protein sequence ID" value="ETO00747.1"/>
    <property type="molecule type" value="Genomic_DNA"/>
</dbReference>
<dbReference type="PANTHER" id="PTHR33645:SF11">
    <property type="entry name" value="AMINOPEPTIDASE (DUF3754)"/>
    <property type="match status" value="1"/>
</dbReference>
<keyword evidence="1" id="KW-0732">Signal</keyword>
<gene>
    <name evidence="2" type="ORF">RFI_36693</name>
</gene>
<accession>X6LHY0</accession>
<sequence>MVLLLLPKFALALALLLLLKEKGALVTPEEVDKYCEKMLKDKFGAKIDIEINDSMKKLKALGLVEEKLDISNDSQPSLIVKPLREGIDCVHRHWMSFTSSFRQLQRIVATDTNQILEEREEE</sequence>
<dbReference type="PANTHER" id="PTHR33645">
    <property type="entry name" value="AMINOPEPTIDASE (DUF3754)"/>
    <property type="match status" value="1"/>
</dbReference>
<dbReference type="AlphaFoldDB" id="X6LHY0"/>
<evidence type="ECO:0000313" key="2">
    <source>
        <dbReference type="EMBL" id="ETO00747.1"/>
    </source>
</evidence>
<name>X6LHY0_RETFI</name>
<organism evidence="2 3">
    <name type="scientific">Reticulomyxa filosa</name>
    <dbReference type="NCBI Taxonomy" id="46433"/>
    <lineage>
        <taxon>Eukaryota</taxon>
        <taxon>Sar</taxon>
        <taxon>Rhizaria</taxon>
        <taxon>Retaria</taxon>
        <taxon>Foraminifera</taxon>
        <taxon>Monothalamids</taxon>
        <taxon>Reticulomyxidae</taxon>
        <taxon>Reticulomyxa</taxon>
    </lineage>
</organism>
<feature type="chain" id="PRO_5004974723" evidence="1">
    <location>
        <begin position="25"/>
        <end position="122"/>
    </location>
</feature>
<reference evidence="2 3" key="1">
    <citation type="journal article" date="2013" name="Curr. Biol.">
        <title>The Genome of the Foraminiferan Reticulomyxa filosa.</title>
        <authorList>
            <person name="Glockner G."/>
            <person name="Hulsmann N."/>
            <person name="Schleicher M."/>
            <person name="Noegel A.A."/>
            <person name="Eichinger L."/>
            <person name="Gallinger C."/>
            <person name="Pawlowski J."/>
            <person name="Sierra R."/>
            <person name="Euteneuer U."/>
            <person name="Pillet L."/>
            <person name="Moustafa A."/>
            <person name="Platzer M."/>
            <person name="Groth M."/>
            <person name="Szafranski K."/>
            <person name="Schliwa M."/>
        </authorList>
    </citation>
    <scope>NUCLEOTIDE SEQUENCE [LARGE SCALE GENOMIC DNA]</scope>
</reference>
<comment type="caution">
    <text evidence="2">The sequence shown here is derived from an EMBL/GenBank/DDBJ whole genome shotgun (WGS) entry which is preliminary data.</text>
</comment>
<feature type="signal peptide" evidence="1">
    <location>
        <begin position="1"/>
        <end position="24"/>
    </location>
</feature>
<protein>
    <submittedName>
        <fullName evidence="2">Uncharacterized protein</fullName>
    </submittedName>
</protein>
<proteinExistence type="predicted"/>
<dbReference type="Proteomes" id="UP000023152">
    <property type="component" value="Unassembled WGS sequence"/>
</dbReference>
<evidence type="ECO:0000313" key="3">
    <source>
        <dbReference type="Proteomes" id="UP000023152"/>
    </source>
</evidence>
<keyword evidence="3" id="KW-1185">Reference proteome</keyword>
<evidence type="ECO:0000256" key="1">
    <source>
        <dbReference type="SAM" id="SignalP"/>
    </source>
</evidence>